<evidence type="ECO:0000256" key="1">
    <source>
        <dbReference type="SAM" id="MobiDB-lite"/>
    </source>
</evidence>
<evidence type="ECO:0000313" key="2">
    <source>
        <dbReference type="EMBL" id="KAJ8897675.1"/>
    </source>
</evidence>
<name>A0ABQ9ILU8_9NEOP</name>
<dbReference type="Proteomes" id="UP001159363">
    <property type="component" value="Chromosome 1"/>
</dbReference>
<dbReference type="EMBL" id="JARBHB010000001">
    <property type="protein sequence ID" value="KAJ8897675.1"/>
    <property type="molecule type" value="Genomic_DNA"/>
</dbReference>
<gene>
    <name evidence="2" type="ORF">PR048_003025</name>
</gene>
<dbReference type="InterPro" id="IPR036397">
    <property type="entry name" value="RNaseH_sf"/>
</dbReference>
<accession>A0ABQ9ILU8</accession>
<keyword evidence="3" id="KW-1185">Reference proteome</keyword>
<evidence type="ECO:0000313" key="3">
    <source>
        <dbReference type="Proteomes" id="UP001159363"/>
    </source>
</evidence>
<feature type="compositionally biased region" description="Polar residues" evidence="1">
    <location>
        <begin position="294"/>
        <end position="306"/>
    </location>
</feature>
<feature type="region of interest" description="Disordered" evidence="1">
    <location>
        <begin position="246"/>
        <end position="307"/>
    </location>
</feature>
<protein>
    <submittedName>
        <fullName evidence="2">Uncharacterized protein</fullName>
    </submittedName>
</protein>
<reference evidence="2 3" key="1">
    <citation type="submission" date="2023-02" db="EMBL/GenBank/DDBJ databases">
        <title>LHISI_Scaffold_Assembly.</title>
        <authorList>
            <person name="Stuart O.P."/>
            <person name="Cleave R."/>
            <person name="Magrath M.J.L."/>
            <person name="Mikheyev A.S."/>
        </authorList>
    </citation>
    <scope>NUCLEOTIDE SEQUENCE [LARGE SCALE GENOMIC DNA]</scope>
    <source>
        <strain evidence="2">Daus_M_001</strain>
        <tissue evidence="2">Leg muscle</tissue>
    </source>
</reference>
<dbReference type="Gene3D" id="3.30.420.10">
    <property type="entry name" value="Ribonuclease H-like superfamily/Ribonuclease H"/>
    <property type="match status" value="1"/>
</dbReference>
<comment type="caution">
    <text evidence="2">The sequence shown here is derived from an EMBL/GenBank/DDBJ whole genome shotgun (WGS) entry which is preliminary data.</text>
</comment>
<sequence length="1155" mass="129473">MSKGRVMKIISGEWLKIHATNVVQVREYQVTHITRERAMKTKASLQRLATAPIDEPKEQRVAPEVTSERKICDLKHRCSEAYDWQAVLLLDSMRCEVVVRMGRKKCELSVTQCEEVSIYKQGRSYREIATTLSVCFGTPLLKMLWMPASISVRCVVTYKTACRSWVWQGSVFQQDYDPMYTARKTKEWLLYNAPRRLLTSPQSPDVNPIEHLTDYLGKQVQKHRPSSKQALQKLLLDEWSKISPPHITTSRSNHPYPGPHAKKTRASRTGPLRTIGQNCKTCPKVKHEHDRYPQGQQSGTYISPQSFPRRPIMYKTRDDLALRARSARKGRPPMLLQPKLCQLLGVLRGPPKELLTSYIRGSFVNLQHADYVKVRPDLQTNLTLELKTIRNGAHSVSLFVFLPRHIQGLNVRRLQLRTLARDEKFVPKPRGVLILVSHTVPELASARMIAAPGVAQAQAEGQGLLISRGAATQHLTGTAASHRWKYLVIKDLRNSLKLHYQRRLSKACSFLTSQRNQFLNTFLTVVLLELSFERKAWKRNKNRVMLEFLANGDETKLGRGGTVVRIFVSRLVRTGFDFLRGRSRIYACGNRAGTMPLDDGFSQGIRRAREGRKGGIAQWDVIDGSHAYTAARRHVLVSRKRQQCTAPPLDAATLAVPGQPAVRRYGLLRGVAAISVRGRRRARVYEGRSACCVRSLRATTTNPSTAHNPCKLMDPVEWGEDLSIPSLAYRSRRELRESTHSLQFGDSSPGKSFLRTSRSGATGWLRDPPCYLQSYLRSVYKALLTCRYTTWGRETNCEATPPACLKPVIPRQGTRVSCLGLRTKDDAVSGVRKANSAREGLLAANSGEVQILHSPPLFRVAEYEFAEHNPEMRFSLLVLYFASSPNNLVLTPSPTASNLRAVFDLACEGSAAKGLEWTLARDGNFLAAQLEKRRFITDRRSGELRILANCIAYFGQLAKPEFQTDGGRVDFRENGAAPERNGGGTGDPRENTPTSDIVRHDSHLLKSGRTSAEQGLTRDKTRHIGSRPCGVGQGPTARQVDNDRQLPSTSTMIITQIVTSTFNNCGRHRKSHALKNSMRNFDVGGELAADRGEHCGNQATSHFHALAVNIPRGSRLALLAADLGVFLSRSSRARWLSVNWNRIREHPDSTPVQPS</sequence>
<feature type="region of interest" description="Disordered" evidence="1">
    <location>
        <begin position="965"/>
        <end position="1040"/>
    </location>
</feature>
<organism evidence="2 3">
    <name type="scientific">Dryococelus australis</name>
    <dbReference type="NCBI Taxonomy" id="614101"/>
    <lineage>
        <taxon>Eukaryota</taxon>
        <taxon>Metazoa</taxon>
        <taxon>Ecdysozoa</taxon>
        <taxon>Arthropoda</taxon>
        <taxon>Hexapoda</taxon>
        <taxon>Insecta</taxon>
        <taxon>Pterygota</taxon>
        <taxon>Neoptera</taxon>
        <taxon>Polyneoptera</taxon>
        <taxon>Phasmatodea</taxon>
        <taxon>Verophasmatodea</taxon>
        <taxon>Anareolatae</taxon>
        <taxon>Phasmatidae</taxon>
        <taxon>Eurycanthinae</taxon>
        <taxon>Dryococelus</taxon>
    </lineage>
</organism>
<proteinExistence type="predicted"/>